<accession>D7MC64</accession>
<organism evidence="2">
    <name type="scientific">Arabidopsis lyrata subsp. lyrata</name>
    <name type="common">Lyre-leaved rock-cress</name>
    <dbReference type="NCBI Taxonomy" id="81972"/>
    <lineage>
        <taxon>Eukaryota</taxon>
        <taxon>Viridiplantae</taxon>
        <taxon>Streptophyta</taxon>
        <taxon>Embryophyta</taxon>
        <taxon>Tracheophyta</taxon>
        <taxon>Spermatophyta</taxon>
        <taxon>Magnoliopsida</taxon>
        <taxon>eudicotyledons</taxon>
        <taxon>Gunneridae</taxon>
        <taxon>Pentapetalae</taxon>
        <taxon>rosids</taxon>
        <taxon>malvids</taxon>
        <taxon>Brassicales</taxon>
        <taxon>Brassicaceae</taxon>
        <taxon>Camelineae</taxon>
        <taxon>Arabidopsis</taxon>
    </lineage>
</organism>
<dbReference type="EMBL" id="GL348719">
    <property type="protein sequence ID" value="EFH45643.1"/>
    <property type="molecule type" value="Genomic_DNA"/>
</dbReference>
<evidence type="ECO:0000313" key="2">
    <source>
        <dbReference type="Proteomes" id="UP000008694"/>
    </source>
</evidence>
<name>D7MC64_ARALL</name>
<keyword evidence="2" id="KW-1185">Reference proteome</keyword>
<evidence type="ECO:0000313" key="1">
    <source>
        <dbReference type="EMBL" id="EFH45643.1"/>
    </source>
</evidence>
<gene>
    <name evidence="1" type="ORF">ARALYDRAFT_913449</name>
</gene>
<proteinExistence type="predicted"/>
<protein>
    <submittedName>
        <fullName evidence="1">Predicted protein</fullName>
    </submittedName>
</protein>
<dbReference type="Proteomes" id="UP000008694">
    <property type="component" value="Unassembled WGS sequence"/>
</dbReference>
<dbReference type="AlphaFoldDB" id="D7MC64"/>
<dbReference type="HOGENOM" id="CLU_2561401_0_0_1"/>
<reference evidence="2" key="1">
    <citation type="journal article" date="2011" name="Nat. Genet.">
        <title>The Arabidopsis lyrata genome sequence and the basis of rapid genome size change.</title>
        <authorList>
            <person name="Hu T.T."/>
            <person name="Pattyn P."/>
            <person name="Bakker E.G."/>
            <person name="Cao J."/>
            <person name="Cheng J.-F."/>
            <person name="Clark R.M."/>
            <person name="Fahlgren N."/>
            <person name="Fawcett J.A."/>
            <person name="Grimwood J."/>
            <person name="Gundlach H."/>
            <person name="Haberer G."/>
            <person name="Hollister J.D."/>
            <person name="Ossowski S."/>
            <person name="Ottilar R.P."/>
            <person name="Salamov A.A."/>
            <person name="Schneeberger K."/>
            <person name="Spannagl M."/>
            <person name="Wang X."/>
            <person name="Yang L."/>
            <person name="Nasrallah M.E."/>
            <person name="Bergelson J."/>
            <person name="Carrington J.C."/>
            <person name="Gaut B.S."/>
            <person name="Schmutz J."/>
            <person name="Mayer K.F.X."/>
            <person name="Van de Peer Y."/>
            <person name="Grigoriev I.V."/>
            <person name="Nordborg M."/>
            <person name="Weigel D."/>
            <person name="Guo Y.-L."/>
        </authorList>
    </citation>
    <scope>NUCLEOTIDE SEQUENCE [LARGE SCALE GENOMIC DNA]</scope>
    <source>
        <strain evidence="2">cv. MN47</strain>
    </source>
</reference>
<sequence length="82" mass="9683">MGLIIDRGLYSSWLIRPLVGCYKLKLIKYNFITRLLLQNRENNVYRHSYITCWSRVKIIINTALTFDLSANPLHRIEGSNDR</sequence>
<dbReference type="Gramene" id="scaffold_701191.1">
    <property type="protein sequence ID" value="scaffold_701191.1"/>
    <property type="gene ID" value="scaffold_701191.1"/>
</dbReference>